<feature type="domain" description="Rieske" evidence="7">
    <location>
        <begin position="62"/>
        <end position="168"/>
    </location>
</feature>
<dbReference type="Gene3D" id="3.90.380.10">
    <property type="entry name" value="Naphthalene 1,2-dioxygenase Alpha Subunit, Chain A, domain 1"/>
    <property type="match status" value="2"/>
</dbReference>
<dbReference type="RefSeq" id="WP_342881007.1">
    <property type="nucleotide sequence ID" value="NZ_JBBMQS010000002.1"/>
</dbReference>
<dbReference type="SUPFAM" id="SSF50022">
    <property type="entry name" value="ISP domain"/>
    <property type="match status" value="1"/>
</dbReference>
<keyword evidence="6" id="KW-0411">Iron-sulfur</keyword>
<evidence type="ECO:0000313" key="8">
    <source>
        <dbReference type="EMBL" id="MEM5496606.1"/>
    </source>
</evidence>
<proteinExistence type="predicted"/>
<keyword evidence="2" id="KW-0001">2Fe-2S</keyword>
<dbReference type="InterPro" id="IPR017941">
    <property type="entry name" value="Rieske_2Fe-2S"/>
</dbReference>
<gene>
    <name evidence="8" type="ORF">WNY77_04255</name>
</gene>
<reference evidence="8 9" key="1">
    <citation type="submission" date="2024-03" db="EMBL/GenBank/DDBJ databases">
        <title>Community enrichment and isolation of bacterial strains for fucoidan degradation.</title>
        <authorList>
            <person name="Sichert A."/>
        </authorList>
    </citation>
    <scope>NUCLEOTIDE SEQUENCE [LARGE SCALE GENOMIC DNA]</scope>
    <source>
        <strain evidence="8 9">AS12</strain>
    </source>
</reference>
<dbReference type="Gene3D" id="2.102.10.10">
    <property type="entry name" value="Rieske [2Fe-2S] iron-sulphur domain"/>
    <property type="match status" value="1"/>
</dbReference>
<dbReference type="CDD" id="cd03469">
    <property type="entry name" value="Rieske_RO_Alpha_N"/>
    <property type="match status" value="1"/>
</dbReference>
<comment type="cofactor">
    <cofactor evidence="1">
        <name>Fe cation</name>
        <dbReference type="ChEBI" id="CHEBI:24875"/>
    </cofactor>
</comment>
<dbReference type="Pfam" id="PF00848">
    <property type="entry name" value="Ring_hydroxyl_A"/>
    <property type="match status" value="1"/>
</dbReference>
<evidence type="ECO:0000256" key="1">
    <source>
        <dbReference type="ARBA" id="ARBA00001962"/>
    </source>
</evidence>
<evidence type="ECO:0000256" key="4">
    <source>
        <dbReference type="ARBA" id="ARBA00023002"/>
    </source>
</evidence>
<dbReference type="InterPro" id="IPR036922">
    <property type="entry name" value="Rieske_2Fe-2S_sf"/>
</dbReference>
<dbReference type="CDD" id="cd08887">
    <property type="entry name" value="RHO_alpha_C_3"/>
    <property type="match status" value="1"/>
</dbReference>
<name>A0ABU9SRV2_9ALTE</name>
<evidence type="ECO:0000313" key="9">
    <source>
        <dbReference type="Proteomes" id="UP001461163"/>
    </source>
</evidence>
<accession>A0ABU9SRV2</accession>
<dbReference type="PANTHER" id="PTHR43756">
    <property type="entry name" value="CHOLINE MONOOXYGENASE, CHLOROPLASTIC"/>
    <property type="match status" value="1"/>
</dbReference>
<evidence type="ECO:0000256" key="2">
    <source>
        <dbReference type="ARBA" id="ARBA00022714"/>
    </source>
</evidence>
<keyword evidence="5" id="KW-0408">Iron</keyword>
<dbReference type="SUPFAM" id="SSF55961">
    <property type="entry name" value="Bet v1-like"/>
    <property type="match status" value="1"/>
</dbReference>
<dbReference type="PROSITE" id="PS51296">
    <property type="entry name" value="RIESKE"/>
    <property type="match status" value="1"/>
</dbReference>
<keyword evidence="9" id="KW-1185">Reference proteome</keyword>
<organism evidence="8 9">
    <name type="scientific">Paraglaciecola mesophila</name>
    <dbReference type="NCBI Taxonomy" id="197222"/>
    <lineage>
        <taxon>Bacteria</taxon>
        <taxon>Pseudomonadati</taxon>
        <taxon>Pseudomonadota</taxon>
        <taxon>Gammaproteobacteria</taxon>
        <taxon>Alteromonadales</taxon>
        <taxon>Alteromonadaceae</taxon>
        <taxon>Paraglaciecola</taxon>
    </lineage>
</organism>
<evidence type="ECO:0000256" key="3">
    <source>
        <dbReference type="ARBA" id="ARBA00022723"/>
    </source>
</evidence>
<dbReference type="Pfam" id="PF00355">
    <property type="entry name" value="Rieske"/>
    <property type="match status" value="1"/>
</dbReference>
<dbReference type="EMBL" id="JBBMQS010000002">
    <property type="protein sequence ID" value="MEM5496606.1"/>
    <property type="molecule type" value="Genomic_DNA"/>
</dbReference>
<evidence type="ECO:0000259" key="7">
    <source>
        <dbReference type="PROSITE" id="PS51296"/>
    </source>
</evidence>
<dbReference type="InterPro" id="IPR001663">
    <property type="entry name" value="Rng_hydr_dOase-A"/>
</dbReference>
<dbReference type="PANTHER" id="PTHR43756:SF5">
    <property type="entry name" value="CHOLINE MONOOXYGENASE, CHLOROPLASTIC"/>
    <property type="match status" value="1"/>
</dbReference>
<dbReference type="InterPro" id="IPR015879">
    <property type="entry name" value="Ring_hydroxy_dOase_asu_C_dom"/>
</dbReference>
<evidence type="ECO:0000256" key="5">
    <source>
        <dbReference type="ARBA" id="ARBA00023004"/>
    </source>
</evidence>
<sequence length="386" mass="43123">MSENTNDQKPLLSDIEVVRRIFTHIDNATTDLGKQSWQEPTDNYRSKERLESELKILQSRSIVFCPSSAIAKIGDYIARDVASVPLIVVRGLDGVARAFRNACRHRGVQLANGHGCTRALVCPYHGWAYSLDGSLRNIPHEQGFPDVDKATRGLVEVACFESNGLIFINQNPRADIEQDIACIPNLIPDNTRLLNSSSQIVNANWKLYLESSLEGYHIRQTHKSTFFPVQYDNLTVVEAFGQNSRVAFPYQSIEGLRGKEQADMSVDGRLTYVYHLFPNVVISTFPGCMQVNVLEPIDESTTRQHTYLVSGICESETVLLNGVTEGQNFAAKGAIEDLEIVLSAQQGLASKANEYLEFGLFESAIVRLHTHLAKEFERVSKAKEQM</sequence>
<keyword evidence="3" id="KW-0479">Metal-binding</keyword>
<dbReference type="PRINTS" id="PR00090">
    <property type="entry name" value="RNGDIOXGNASE"/>
</dbReference>
<protein>
    <submittedName>
        <fullName evidence="8">SRPBCC family protein</fullName>
    </submittedName>
</protein>
<comment type="caution">
    <text evidence="8">The sequence shown here is derived from an EMBL/GenBank/DDBJ whole genome shotgun (WGS) entry which is preliminary data.</text>
</comment>
<keyword evidence="4" id="KW-0560">Oxidoreductase</keyword>
<evidence type="ECO:0000256" key="6">
    <source>
        <dbReference type="ARBA" id="ARBA00023014"/>
    </source>
</evidence>
<dbReference type="Proteomes" id="UP001461163">
    <property type="component" value="Unassembled WGS sequence"/>
</dbReference>